<protein>
    <submittedName>
        <fullName evidence="1">Uncharacterized protein</fullName>
    </submittedName>
</protein>
<dbReference type="AlphaFoldDB" id="A0A375IH11"/>
<sequence length="34" mass="3647">MRAGEEPGKVKYLDAVENPFGHGLPFACLDASKV</sequence>
<organism evidence="1 2">
    <name type="scientific">Cupriavidus taiwanensis</name>
    <dbReference type="NCBI Taxonomy" id="164546"/>
    <lineage>
        <taxon>Bacteria</taxon>
        <taxon>Pseudomonadati</taxon>
        <taxon>Pseudomonadota</taxon>
        <taxon>Betaproteobacteria</taxon>
        <taxon>Burkholderiales</taxon>
        <taxon>Burkholderiaceae</taxon>
        <taxon>Cupriavidus</taxon>
    </lineage>
</organism>
<name>A0A375IH11_9BURK</name>
<proteinExistence type="predicted"/>
<gene>
    <name evidence="1" type="ORF">CT19425_70205</name>
</gene>
<dbReference type="Proteomes" id="UP000255505">
    <property type="component" value="Chromosome I"/>
</dbReference>
<evidence type="ECO:0000313" key="1">
    <source>
        <dbReference type="EMBL" id="SPK72505.1"/>
    </source>
</evidence>
<reference evidence="1 2" key="1">
    <citation type="submission" date="2018-01" db="EMBL/GenBank/DDBJ databases">
        <authorList>
            <person name="Gaut B.S."/>
            <person name="Morton B.R."/>
            <person name="Clegg M.T."/>
            <person name="Duvall M.R."/>
        </authorList>
    </citation>
    <scope>NUCLEOTIDE SEQUENCE [LARGE SCALE GENOMIC DNA]</scope>
    <source>
        <strain evidence="1">Cupriavidus taiwanensis LMG 19425</strain>
    </source>
</reference>
<evidence type="ECO:0000313" key="2">
    <source>
        <dbReference type="Proteomes" id="UP000255505"/>
    </source>
</evidence>
<accession>A0A375IH11</accession>
<dbReference type="EMBL" id="LT991976">
    <property type="protein sequence ID" value="SPK72505.1"/>
    <property type="molecule type" value="Genomic_DNA"/>
</dbReference>